<protein>
    <submittedName>
        <fullName evidence="1">Uncharacterized protein</fullName>
    </submittedName>
</protein>
<sequence length="73" mass="8449">MRRHEARRTTNDERRVRIGRASAYRGPSARGTWIGSLRTRIAAIVRRVERNRLESHGVMCGMRGRLFPSMRVG</sequence>
<name>A0AAW9CQB5_BURTH</name>
<organism evidence="1 2">
    <name type="scientific">Burkholderia thailandensis</name>
    <dbReference type="NCBI Taxonomy" id="57975"/>
    <lineage>
        <taxon>Bacteria</taxon>
        <taxon>Pseudomonadati</taxon>
        <taxon>Pseudomonadota</taxon>
        <taxon>Betaproteobacteria</taxon>
        <taxon>Burkholderiales</taxon>
        <taxon>Burkholderiaceae</taxon>
        <taxon>Burkholderia</taxon>
        <taxon>pseudomallei group</taxon>
    </lineage>
</organism>
<proteinExistence type="predicted"/>
<dbReference type="EMBL" id="QXCT01000001">
    <property type="protein sequence ID" value="MDW9252372.1"/>
    <property type="molecule type" value="Genomic_DNA"/>
</dbReference>
<evidence type="ECO:0000313" key="1">
    <source>
        <dbReference type="EMBL" id="MDW9252372.1"/>
    </source>
</evidence>
<reference evidence="1" key="1">
    <citation type="submission" date="2018-08" db="EMBL/GenBank/DDBJ databases">
        <title>Identification of Burkholderia cepacia strains that express a Burkholderia pseudomallei-like capsular polysaccharide.</title>
        <authorList>
            <person name="Burtnick M.N."/>
            <person name="Vongsouvath M."/>
            <person name="Newton P."/>
            <person name="Wuthiekanun V."/>
            <person name="Limmathurotsakul D."/>
            <person name="Brett P.J."/>
            <person name="Chantratita N."/>
            <person name="Dance D.A."/>
        </authorList>
    </citation>
    <scope>NUCLEOTIDE SEQUENCE</scope>
    <source>
        <strain evidence="1">SBXCC001</strain>
    </source>
</reference>
<dbReference type="Proteomes" id="UP001272137">
    <property type="component" value="Unassembled WGS sequence"/>
</dbReference>
<gene>
    <name evidence="1" type="ORF">C7S16_4851</name>
</gene>
<evidence type="ECO:0000313" key="2">
    <source>
        <dbReference type="Proteomes" id="UP001272137"/>
    </source>
</evidence>
<comment type="caution">
    <text evidence="1">The sequence shown here is derived from an EMBL/GenBank/DDBJ whole genome shotgun (WGS) entry which is preliminary data.</text>
</comment>
<accession>A0AAW9CQB5</accession>
<dbReference type="AlphaFoldDB" id="A0AAW9CQB5"/>